<evidence type="ECO:0000256" key="1">
    <source>
        <dbReference type="ARBA" id="ARBA00004429"/>
    </source>
</evidence>
<dbReference type="FunFam" id="1.10.287.950:FF:000001">
    <property type="entry name" value="Methyl-accepting chemotaxis sensory transducer"/>
    <property type="match status" value="1"/>
</dbReference>
<dbReference type="InterPro" id="IPR003660">
    <property type="entry name" value="HAMP_dom"/>
</dbReference>
<dbReference type="PRINTS" id="PR00260">
    <property type="entry name" value="CHEMTRNSDUCR"/>
</dbReference>
<dbReference type="GO" id="GO:0005886">
    <property type="term" value="C:plasma membrane"/>
    <property type="evidence" value="ECO:0007669"/>
    <property type="project" value="UniProtKB-SubCell"/>
</dbReference>
<keyword evidence="6 10" id="KW-0472">Membrane</keyword>
<dbReference type="PANTHER" id="PTHR32089:SF119">
    <property type="entry name" value="METHYL-ACCEPTING CHEMOTAXIS PROTEIN CTPL"/>
    <property type="match status" value="1"/>
</dbReference>
<dbReference type="SMART" id="SM01049">
    <property type="entry name" value="Cache_2"/>
    <property type="match status" value="1"/>
</dbReference>
<gene>
    <name evidence="14" type="ORF">GCM10010982_09170</name>
</gene>
<evidence type="ECO:0000256" key="2">
    <source>
        <dbReference type="ARBA" id="ARBA00022475"/>
    </source>
</evidence>
<dbReference type="PROSITE" id="PS50192">
    <property type="entry name" value="T_SNARE"/>
    <property type="match status" value="1"/>
</dbReference>
<dbReference type="SMART" id="SM00283">
    <property type="entry name" value="MA"/>
    <property type="match status" value="1"/>
</dbReference>
<keyword evidence="7 9" id="KW-0807">Transducer</keyword>
<proteinExistence type="inferred from homology"/>
<dbReference type="GO" id="GO:0006935">
    <property type="term" value="P:chemotaxis"/>
    <property type="evidence" value="ECO:0007669"/>
    <property type="project" value="InterPro"/>
</dbReference>
<evidence type="ECO:0000256" key="4">
    <source>
        <dbReference type="ARBA" id="ARBA00022692"/>
    </source>
</evidence>
<dbReference type="GO" id="GO:0004888">
    <property type="term" value="F:transmembrane signaling receptor activity"/>
    <property type="evidence" value="ECO:0007669"/>
    <property type="project" value="InterPro"/>
</dbReference>
<dbReference type="CDD" id="cd06225">
    <property type="entry name" value="HAMP"/>
    <property type="match status" value="1"/>
</dbReference>
<dbReference type="Gene3D" id="1.10.287.950">
    <property type="entry name" value="Methyl-accepting chemotaxis protein"/>
    <property type="match status" value="1"/>
</dbReference>
<dbReference type="CDD" id="cd11386">
    <property type="entry name" value="MCP_signal"/>
    <property type="match status" value="1"/>
</dbReference>
<reference evidence="14" key="1">
    <citation type="journal article" date="2014" name="Int. J. Syst. Evol. Microbiol.">
        <title>Complete genome sequence of Corynebacterium casei LMG S-19264T (=DSM 44701T), isolated from a smear-ripened cheese.</title>
        <authorList>
            <consortium name="US DOE Joint Genome Institute (JGI-PGF)"/>
            <person name="Walter F."/>
            <person name="Albersmeier A."/>
            <person name="Kalinowski J."/>
            <person name="Ruckert C."/>
        </authorList>
    </citation>
    <scope>NUCLEOTIDE SEQUENCE</scope>
    <source>
        <strain evidence="14">CGMCC 1.7086</strain>
    </source>
</reference>
<comment type="subcellular location">
    <subcellularLocation>
        <location evidence="1">Cell inner membrane</location>
        <topology evidence="1">Multi-pass membrane protein</topology>
    </subcellularLocation>
</comment>
<evidence type="ECO:0000256" key="10">
    <source>
        <dbReference type="SAM" id="Phobius"/>
    </source>
</evidence>
<keyword evidence="4 10" id="KW-0812">Transmembrane</keyword>
<dbReference type="PROSITE" id="PS50885">
    <property type="entry name" value="HAMP"/>
    <property type="match status" value="1"/>
</dbReference>
<feature type="domain" description="Methyl-accepting transducer" evidence="11">
    <location>
        <begin position="270"/>
        <end position="506"/>
    </location>
</feature>
<dbReference type="InterPro" id="IPR000727">
    <property type="entry name" value="T_SNARE_dom"/>
</dbReference>
<keyword evidence="15" id="KW-1185">Reference proteome</keyword>
<dbReference type="GO" id="GO:0007165">
    <property type="term" value="P:signal transduction"/>
    <property type="evidence" value="ECO:0007669"/>
    <property type="project" value="UniProtKB-KW"/>
</dbReference>
<evidence type="ECO:0000256" key="8">
    <source>
        <dbReference type="ARBA" id="ARBA00029447"/>
    </source>
</evidence>
<dbReference type="InterPro" id="IPR004089">
    <property type="entry name" value="MCPsignal_dom"/>
</dbReference>
<dbReference type="AlphaFoldDB" id="A0A917YSV2"/>
<dbReference type="RefSeq" id="WP_188690919.1">
    <property type="nucleotide sequence ID" value="NZ_BMLS01000001.1"/>
</dbReference>
<evidence type="ECO:0000259" key="12">
    <source>
        <dbReference type="PROSITE" id="PS50192"/>
    </source>
</evidence>
<dbReference type="PANTHER" id="PTHR32089">
    <property type="entry name" value="METHYL-ACCEPTING CHEMOTAXIS PROTEIN MCPB"/>
    <property type="match status" value="1"/>
</dbReference>
<feature type="domain" description="HAMP" evidence="13">
    <location>
        <begin position="211"/>
        <end position="265"/>
    </location>
</feature>
<reference evidence="14" key="2">
    <citation type="submission" date="2020-09" db="EMBL/GenBank/DDBJ databases">
        <authorList>
            <person name="Sun Q."/>
            <person name="Zhou Y."/>
        </authorList>
    </citation>
    <scope>NUCLEOTIDE SEQUENCE</scope>
    <source>
        <strain evidence="14">CGMCC 1.7086</strain>
    </source>
</reference>
<comment type="caution">
    <text evidence="14">The sequence shown here is derived from an EMBL/GenBank/DDBJ whole genome shotgun (WGS) entry which is preliminary data.</text>
</comment>
<dbReference type="PROSITE" id="PS50111">
    <property type="entry name" value="CHEMOTAXIS_TRANSDUC_2"/>
    <property type="match status" value="1"/>
</dbReference>
<evidence type="ECO:0000313" key="14">
    <source>
        <dbReference type="EMBL" id="GGO65999.1"/>
    </source>
</evidence>
<keyword evidence="5 10" id="KW-1133">Transmembrane helix</keyword>
<keyword evidence="2" id="KW-1003">Cell membrane</keyword>
<keyword evidence="3" id="KW-0997">Cell inner membrane</keyword>
<dbReference type="SUPFAM" id="SSF58104">
    <property type="entry name" value="Methyl-accepting chemotaxis protein (MCP) signaling domain"/>
    <property type="match status" value="1"/>
</dbReference>
<dbReference type="InterPro" id="IPR033480">
    <property type="entry name" value="sCache_2"/>
</dbReference>
<sequence length="542" mass="59244">MLNRLSIRQRLWSILVVAIVGQLALCLLILSGLNSTILEEKRLTTRFLAESIEGMLDNYRARAENGEITMEEAQRMALGILKGMRYKDDDYYFVIDREATMLMHPFRPDLDGTSVDGFEDKEGNRLFRDMVEGVRDDGTHTVQYNWPKPGQSEPVPKITFVKLYQPWGWIVGTGIYIDDVADTFWSAAIKMLEMALVIVVLLAALIYLVSRSVLTPLNSVVGAMKDIAQGKGDLTVNLTVEGQDELSRLSDYFNQFVGKIRDLVKEVADSATSLADSARQLTGATEEIRTESQQQLMETDQVATAITEMSAAVSQVAGNAEQANHSALQAEQLTNQGNQVVERSRGSIQQLSLNVQQSAEVAKALAAAVVDISKALGIINNIADQTNLLALNAAIEAARAGEQGRGFSVVADEVRTLAQQTQDSTREIAVIINNLQQDTDKMTSSVQQSLEQANSTVSLSDEVKDALDQINHAIGLISEMNSQIATAAEEQSAVALEVDKNVHNINGLVQQTARGIEDCDQAAQALTDLSQGLSRLVSQFRV</sequence>
<dbReference type="Pfam" id="PF17200">
    <property type="entry name" value="sCache_2"/>
    <property type="match status" value="1"/>
</dbReference>
<feature type="transmembrane region" description="Helical" evidence="10">
    <location>
        <begin position="191"/>
        <end position="209"/>
    </location>
</feature>
<evidence type="ECO:0000313" key="15">
    <source>
        <dbReference type="Proteomes" id="UP000606935"/>
    </source>
</evidence>
<comment type="similarity">
    <text evidence="8">Belongs to the methyl-accepting chemotaxis (MCP) protein family.</text>
</comment>
<evidence type="ECO:0000259" key="11">
    <source>
        <dbReference type="PROSITE" id="PS50111"/>
    </source>
</evidence>
<dbReference type="Proteomes" id="UP000606935">
    <property type="component" value="Unassembled WGS sequence"/>
</dbReference>
<evidence type="ECO:0000256" key="3">
    <source>
        <dbReference type="ARBA" id="ARBA00022519"/>
    </source>
</evidence>
<accession>A0A917YSV2</accession>
<protein>
    <submittedName>
        <fullName evidence="14">Methyl-accepting chemotaxis protein</fullName>
    </submittedName>
</protein>
<evidence type="ECO:0000256" key="9">
    <source>
        <dbReference type="PROSITE-ProRule" id="PRU00284"/>
    </source>
</evidence>
<feature type="transmembrane region" description="Helical" evidence="10">
    <location>
        <begin position="12"/>
        <end position="33"/>
    </location>
</feature>
<organism evidence="14 15">
    <name type="scientific">Bowmanella pacifica</name>
    <dbReference type="NCBI Taxonomy" id="502051"/>
    <lineage>
        <taxon>Bacteria</taxon>
        <taxon>Pseudomonadati</taxon>
        <taxon>Pseudomonadota</taxon>
        <taxon>Gammaproteobacteria</taxon>
        <taxon>Alteromonadales</taxon>
        <taxon>Alteromonadaceae</taxon>
        <taxon>Bowmanella</taxon>
    </lineage>
</organism>
<dbReference type="InterPro" id="IPR004090">
    <property type="entry name" value="Chemotax_Me-accpt_rcpt"/>
</dbReference>
<name>A0A917YSV2_9ALTE</name>
<evidence type="ECO:0000259" key="13">
    <source>
        <dbReference type="PROSITE" id="PS50885"/>
    </source>
</evidence>
<dbReference type="EMBL" id="BMLS01000001">
    <property type="protein sequence ID" value="GGO65999.1"/>
    <property type="molecule type" value="Genomic_DNA"/>
</dbReference>
<dbReference type="Pfam" id="PF00672">
    <property type="entry name" value="HAMP"/>
    <property type="match status" value="1"/>
</dbReference>
<dbReference type="Gene3D" id="3.30.450.20">
    <property type="entry name" value="PAS domain"/>
    <property type="match status" value="1"/>
</dbReference>
<dbReference type="SMART" id="SM00304">
    <property type="entry name" value="HAMP"/>
    <property type="match status" value="1"/>
</dbReference>
<evidence type="ECO:0000256" key="6">
    <source>
        <dbReference type="ARBA" id="ARBA00023136"/>
    </source>
</evidence>
<evidence type="ECO:0000256" key="5">
    <source>
        <dbReference type="ARBA" id="ARBA00022989"/>
    </source>
</evidence>
<dbReference type="Pfam" id="PF00015">
    <property type="entry name" value="MCPsignal"/>
    <property type="match status" value="1"/>
</dbReference>
<evidence type="ECO:0000256" key="7">
    <source>
        <dbReference type="ARBA" id="ARBA00023224"/>
    </source>
</evidence>
<feature type="domain" description="T-SNARE coiled-coil homology" evidence="12">
    <location>
        <begin position="457"/>
        <end position="519"/>
    </location>
</feature>